<dbReference type="Pfam" id="PF20736">
    <property type="entry name" value="Glyco_hydro127M"/>
    <property type="match status" value="1"/>
</dbReference>
<protein>
    <submittedName>
        <fullName evidence="3">DUF1680 family protein</fullName>
    </submittedName>
</protein>
<gene>
    <name evidence="3" type="ORF">SAMN05660236_5771</name>
</gene>
<dbReference type="STRING" id="688867.SAMN05660236_5771"/>
<keyword evidence="4" id="KW-1185">Reference proteome</keyword>
<dbReference type="InterPro" id="IPR008928">
    <property type="entry name" value="6-hairpin_glycosidase_sf"/>
</dbReference>
<dbReference type="InterPro" id="IPR049046">
    <property type="entry name" value="Beta-AFase-like_GH127_middle"/>
</dbReference>
<accession>A0A1T5MMA8</accession>
<evidence type="ECO:0000313" key="4">
    <source>
        <dbReference type="Proteomes" id="UP000190961"/>
    </source>
</evidence>
<feature type="domain" description="Non-reducing end beta-L-arabinofuranosidase-like GH127 catalytic" evidence="1">
    <location>
        <begin position="91"/>
        <end position="424"/>
    </location>
</feature>
<proteinExistence type="predicted"/>
<dbReference type="EMBL" id="FUZU01000005">
    <property type="protein sequence ID" value="SKC89134.1"/>
    <property type="molecule type" value="Genomic_DNA"/>
</dbReference>
<evidence type="ECO:0000259" key="1">
    <source>
        <dbReference type="Pfam" id="PF07944"/>
    </source>
</evidence>
<dbReference type="PANTHER" id="PTHR31151">
    <property type="entry name" value="PROLINE-TRNA LIGASE (DUF1680)"/>
    <property type="match status" value="1"/>
</dbReference>
<dbReference type="InterPro" id="IPR012878">
    <property type="entry name" value="Beta-AFase-like_GH127_cat"/>
</dbReference>
<dbReference type="AlphaFoldDB" id="A0A1T5MMA8"/>
<evidence type="ECO:0000259" key="2">
    <source>
        <dbReference type="Pfam" id="PF20736"/>
    </source>
</evidence>
<name>A0A1T5MMA8_9BACT</name>
<dbReference type="OrthoDB" id="9757939at2"/>
<dbReference type="RefSeq" id="WP_079690269.1">
    <property type="nucleotide sequence ID" value="NZ_FUZU01000005.1"/>
</dbReference>
<dbReference type="GO" id="GO:0005975">
    <property type="term" value="P:carbohydrate metabolic process"/>
    <property type="evidence" value="ECO:0007669"/>
    <property type="project" value="InterPro"/>
</dbReference>
<evidence type="ECO:0000313" key="3">
    <source>
        <dbReference type="EMBL" id="SKC89134.1"/>
    </source>
</evidence>
<dbReference type="Proteomes" id="UP000190961">
    <property type="component" value="Unassembled WGS sequence"/>
</dbReference>
<reference evidence="3 4" key="1">
    <citation type="submission" date="2017-02" db="EMBL/GenBank/DDBJ databases">
        <authorList>
            <person name="Peterson S.W."/>
        </authorList>
    </citation>
    <scope>NUCLEOTIDE SEQUENCE [LARGE SCALE GENOMIC DNA]</scope>
    <source>
        <strain evidence="3 4">DSM 25262</strain>
    </source>
</reference>
<dbReference type="SUPFAM" id="SSF48208">
    <property type="entry name" value="Six-hairpin glycosidases"/>
    <property type="match status" value="1"/>
</dbReference>
<organism evidence="3 4">
    <name type="scientific">Ohtaekwangia koreensis</name>
    <dbReference type="NCBI Taxonomy" id="688867"/>
    <lineage>
        <taxon>Bacteria</taxon>
        <taxon>Pseudomonadati</taxon>
        <taxon>Bacteroidota</taxon>
        <taxon>Cytophagia</taxon>
        <taxon>Cytophagales</taxon>
        <taxon>Fulvivirgaceae</taxon>
        <taxon>Ohtaekwangia</taxon>
    </lineage>
</organism>
<dbReference type="Pfam" id="PF07944">
    <property type="entry name" value="Beta-AFase-like_GH127_cat"/>
    <property type="match status" value="1"/>
</dbReference>
<feature type="domain" description="Non-reducing end beta-L-arabinofuranosidase-like GH127 middle" evidence="2">
    <location>
        <begin position="441"/>
        <end position="530"/>
    </location>
</feature>
<sequence length="675" mass="76803">MYILRVALLVLGIVVLTSFQSFKVEEELYTFVPDVYQELPLGSIKPRGWLLQQLQIMRNGSTGHLDEVHPKIARDNGWLGGKGDGWEETPYWLDGAVPLAYLLDDAVLKAKVLKYIDWTLRTQRPSGYFGPLTKDEREKGIHITTDHCESGEDWWPKMVMLKVLQQYYEATNDLRVITFMTNYFKYQMKTLKTCPIGKWTEWATSRGAENELVIQWLYTITKDKALLELAGLIESQAFTWSTWFGNRDWVMHAAANQTDQNWMTRHAVNIGMALKSPAVNYQRTGDSLYLRQLKTGWNDLMLLHGLPMGIFSGDEDLHGNDPTQGVELCAIVESMYSLEKIVAITGDIHYMDALERMTFNALPTQTTDDYNNKQYFQIANQVQVSRGVFDFSLPFDRGMNNVFGLRSGYTCCTANMHQGWTKFATHLWYTTPAGALAALEYSPCELKTKVKGQDIRITEVTNYPFDDVVSFKFATKNAVAVPLQFRIPGWCKEAGISVNGQKLRSEKGGQIITIERTWKDKDILTLHFPMEVTTSTWAKNSRAIERGPLVYALKLEERWEKGNEPTEGDYFSIYPVGPWNYGLTEEGVKKPVEHYSVVAKPMPESFVWNQKNAPITITAPARRIPNWKAVDGVAHQPVTNRSNVYQGEVGKDVETISLIPYGCTKVRIVAFPVVK</sequence>
<dbReference type="PANTHER" id="PTHR31151:SF0">
    <property type="entry name" value="PROLINE-TRNA LIGASE (DUF1680)"/>
    <property type="match status" value="1"/>
</dbReference>